<dbReference type="InterPro" id="IPR000477">
    <property type="entry name" value="RT_dom"/>
</dbReference>
<keyword evidence="8" id="KW-0695">RNA-directed DNA polymerase</keyword>
<dbReference type="InterPro" id="IPR012337">
    <property type="entry name" value="RNaseH-like_sf"/>
</dbReference>
<comment type="similarity">
    <text evidence="1">Belongs to the beta type-B retroviral polymerase family. HERV class-II K(HML-2) pol subfamily.</text>
</comment>
<dbReference type="InterPro" id="IPR054465">
    <property type="entry name" value="Integrase_p58-like_C"/>
</dbReference>
<dbReference type="SUPFAM" id="SSF56672">
    <property type="entry name" value="DNA/RNA polymerases"/>
    <property type="match status" value="1"/>
</dbReference>
<dbReference type="Gene3D" id="3.30.70.270">
    <property type="match status" value="2"/>
</dbReference>
<dbReference type="Pfam" id="PF17921">
    <property type="entry name" value="Integrase_H2C2"/>
    <property type="match status" value="1"/>
</dbReference>
<dbReference type="Pfam" id="PF00078">
    <property type="entry name" value="RVT_1"/>
    <property type="match status" value="1"/>
</dbReference>
<comment type="caution">
    <text evidence="12">The sequence shown here is derived from an EMBL/GenBank/DDBJ whole genome shotgun (WGS) entry which is preliminary data.</text>
</comment>
<feature type="domain" description="Integrase catalytic" evidence="11">
    <location>
        <begin position="1033"/>
        <end position="1190"/>
    </location>
</feature>
<keyword evidence="4" id="KW-0548">Nucleotidyltransferase</keyword>
<evidence type="ECO:0000256" key="4">
    <source>
        <dbReference type="ARBA" id="ARBA00022695"/>
    </source>
</evidence>
<sequence length="1448" mass="162651">MREAYFGVPAIKRVRLQILRFSSLSFPIDLVSYPSRSVTIGARTTEAGSVIHVFLRPRQKLPQRVSLETQVELLQAEVSVLQQCLNDSLQLQQSILRRFCPPDVDTSAAPQAQLPPMASSTPHSRVSPGQVPLQGTTDNTGSFRNVTFSPQPNSTDASNTSRILASVLYQSRLEPTVFTGDGHISPEDWLQSVNVYRTSLDLTDAQILLELPRFLAKEPKKWFSVLDTHVVTWAQFCDFFKKVFLPSDSQEQIMRGILDRIQSPEEPLPTFVAHMLSEFKKLKTPPPEQEQIDLICKHALEKYRVALYGTSVSSGIDLLLRAHELHVVLGPSKSSLPSMQSKAKFGRETYCYKCSRPGFTSRTCPNCNSPSVTPSQQSEASTHLEPALDVRDTNNPESIQAGEGNPFADIVQNLAKPKVNVKPWSAPPIQLADGGACQPLGLTWLAFGFMGQNFYHRFAIVPRLPSTLVLGMDFMLRASISIHIPSRTVVLGNDPLLIEELDGKEMEESESRLLFMKVPSSALQEKIEEACLNNEEKEQLTGLLEDFADLFDGHLGRTSLTEHSIDTGNAKPVHLPPYRTSPAKKRLIEDQIGKMCCAVYLDDIVVASPTFKQHLDDLKEVLSRLKSAGLTIKLAKCQFCRKELTFLGYRVCPRGVLPDQDKVKAVLDFKTPVTVKQVRQFLGLSGYYRRFIQDYARHAEPLFALTKNEAPFVWDSACQDAMDLLKQKLTSAPILSFPDFTLPFFIHADACDAGLGAALMQRDLHGREVAVAYASRALHKSEKPYSTPEKECLAVIWALEHFRPYIEGLHVTIFTDHSGLKWLMARPNPTGRLARWSLRLQDFDFDVVHKPGSGNKVPDALSRNPLPDDVPPMDLLPDYAVIGGLDLRTLSSVTLTDRSHVRQLQLDDPITGDVLHKMEAALQRDNDEDVCSQYSIHDGLLYFNDPKSACGIHPLKCLKLYAPSSLRGTLLWYYHDHPTAGHLGITKTLARLKFRFLWPKMASEVKKYVTSCTVCQLTKPSQRKPAGLMVPIRPQKPWEYVGVDFIGPLPRTSRGNAYILVFVDYFSKWVEIVAVREATAQVAASKLLSEVFSRHGAPTYLISDRGSPFVSDLFEQVLAVLGTEHRLTTAYHPQTNATERVNRTLKTAIRAYVDKHTTWDRYIPQICFALRTAPHESTGQTPSMMLYGRELDTSLDLVTQPVWDGTEEPEIPYPESLRVSLQEAHDHARAALETSHNRRKQHYDKRRRSVLYAVGDLVRVKTHPKSDALANFTAKLAPLYSGPYRVTQVLSDVNYRLAKLDTGQDAGVYHVVNMQPFHTWNASSSRTPSGPQYGSETHDEGLEDDPLVTQLSEDQPQDARFPLPNESVVDCDDYTDNAHDVTHHDMSTTHSVDTDVNTSTRHIHLPDCDTDLLGHRYNLRPRLAPRITSGWSDKKWTNEYHTERLDLK</sequence>
<feature type="region of interest" description="Disordered" evidence="10">
    <location>
        <begin position="106"/>
        <end position="158"/>
    </location>
</feature>
<dbReference type="Pfam" id="PF17917">
    <property type="entry name" value="RT_RNaseH"/>
    <property type="match status" value="1"/>
</dbReference>
<reference evidence="12 13" key="1">
    <citation type="submission" date="2023-09" db="EMBL/GenBank/DDBJ databases">
        <authorList>
            <person name="Wang M."/>
        </authorList>
    </citation>
    <scope>NUCLEOTIDE SEQUENCE [LARGE SCALE GENOMIC DNA]</scope>
    <source>
        <strain evidence="12">GT-2023</strain>
        <tissue evidence="12">Liver</tissue>
    </source>
</reference>
<dbReference type="PROSITE" id="PS50994">
    <property type="entry name" value="INTEGRASE"/>
    <property type="match status" value="1"/>
</dbReference>
<feature type="compositionally biased region" description="Polar residues" evidence="10">
    <location>
        <begin position="133"/>
        <end position="158"/>
    </location>
</feature>
<dbReference type="InterPro" id="IPR036397">
    <property type="entry name" value="RNaseH_sf"/>
</dbReference>
<dbReference type="InterPro" id="IPR050951">
    <property type="entry name" value="Retrovirus_Pol_polyprotein"/>
</dbReference>
<dbReference type="InterPro" id="IPR041373">
    <property type="entry name" value="RT_RNaseH"/>
</dbReference>
<evidence type="ECO:0000256" key="1">
    <source>
        <dbReference type="ARBA" id="ARBA00010879"/>
    </source>
</evidence>
<organism evidence="12 13">
    <name type="scientific">Cirrhinus molitorella</name>
    <name type="common">mud carp</name>
    <dbReference type="NCBI Taxonomy" id="172907"/>
    <lineage>
        <taxon>Eukaryota</taxon>
        <taxon>Metazoa</taxon>
        <taxon>Chordata</taxon>
        <taxon>Craniata</taxon>
        <taxon>Vertebrata</taxon>
        <taxon>Euteleostomi</taxon>
        <taxon>Actinopterygii</taxon>
        <taxon>Neopterygii</taxon>
        <taxon>Teleostei</taxon>
        <taxon>Ostariophysi</taxon>
        <taxon>Cypriniformes</taxon>
        <taxon>Cyprinidae</taxon>
        <taxon>Labeoninae</taxon>
        <taxon>Labeonini</taxon>
        <taxon>Cirrhinus</taxon>
    </lineage>
</organism>
<evidence type="ECO:0000256" key="7">
    <source>
        <dbReference type="ARBA" id="ARBA00022801"/>
    </source>
</evidence>
<dbReference type="PANTHER" id="PTHR37984">
    <property type="entry name" value="PROTEIN CBG26694"/>
    <property type="match status" value="1"/>
</dbReference>
<evidence type="ECO:0000259" key="11">
    <source>
        <dbReference type="PROSITE" id="PS50994"/>
    </source>
</evidence>
<evidence type="ECO:0000256" key="3">
    <source>
        <dbReference type="ARBA" id="ARBA00022679"/>
    </source>
</evidence>
<dbReference type="EMBL" id="JAYMGO010000003">
    <property type="protein sequence ID" value="KAL1279203.1"/>
    <property type="molecule type" value="Genomic_DNA"/>
</dbReference>
<gene>
    <name evidence="12" type="ORF">QQF64_025876</name>
</gene>
<dbReference type="InterPro" id="IPR043128">
    <property type="entry name" value="Rev_trsase/Diguanyl_cyclase"/>
</dbReference>
<dbReference type="CDD" id="cd09274">
    <property type="entry name" value="RNase_HI_RT_Ty3"/>
    <property type="match status" value="1"/>
</dbReference>
<protein>
    <recommendedName>
        <fullName evidence="9">Gypsy retrotransposon integrase-like protein 1</fullName>
        <ecNumber evidence="2">3.1.26.4</ecNumber>
    </recommendedName>
</protein>
<dbReference type="Pfam" id="PF00665">
    <property type="entry name" value="rve"/>
    <property type="match status" value="1"/>
</dbReference>
<dbReference type="Gene3D" id="3.30.420.10">
    <property type="entry name" value="Ribonuclease H-like superfamily/Ribonuclease H"/>
    <property type="match status" value="1"/>
</dbReference>
<dbReference type="InterPro" id="IPR043502">
    <property type="entry name" value="DNA/RNA_pol_sf"/>
</dbReference>
<keyword evidence="5" id="KW-0540">Nuclease</keyword>
<proteinExistence type="inferred from homology"/>
<dbReference type="Pfam" id="PF22938">
    <property type="entry name" value="Integrase_p58_C"/>
    <property type="match status" value="1"/>
</dbReference>
<evidence type="ECO:0000313" key="12">
    <source>
        <dbReference type="EMBL" id="KAL1279203.1"/>
    </source>
</evidence>
<dbReference type="PANTHER" id="PTHR37984:SF5">
    <property type="entry name" value="PROTEIN NYNRIN-LIKE"/>
    <property type="match status" value="1"/>
</dbReference>
<evidence type="ECO:0000256" key="8">
    <source>
        <dbReference type="ARBA" id="ARBA00022918"/>
    </source>
</evidence>
<keyword evidence="7" id="KW-0378">Hydrolase</keyword>
<evidence type="ECO:0000256" key="10">
    <source>
        <dbReference type="SAM" id="MobiDB-lite"/>
    </source>
</evidence>
<dbReference type="SUPFAM" id="SSF53098">
    <property type="entry name" value="Ribonuclease H-like"/>
    <property type="match status" value="1"/>
</dbReference>
<evidence type="ECO:0000256" key="6">
    <source>
        <dbReference type="ARBA" id="ARBA00022759"/>
    </source>
</evidence>
<evidence type="ECO:0000256" key="5">
    <source>
        <dbReference type="ARBA" id="ARBA00022722"/>
    </source>
</evidence>
<evidence type="ECO:0000313" key="13">
    <source>
        <dbReference type="Proteomes" id="UP001558613"/>
    </source>
</evidence>
<dbReference type="EC" id="3.1.26.4" evidence="2"/>
<dbReference type="Gene3D" id="1.10.340.70">
    <property type="match status" value="1"/>
</dbReference>
<feature type="region of interest" description="Disordered" evidence="10">
    <location>
        <begin position="1321"/>
        <end position="1343"/>
    </location>
</feature>
<feature type="compositionally biased region" description="Polar residues" evidence="10">
    <location>
        <begin position="1321"/>
        <end position="1335"/>
    </location>
</feature>
<dbReference type="InterPro" id="IPR001584">
    <property type="entry name" value="Integrase_cat-core"/>
</dbReference>
<keyword evidence="3" id="KW-0808">Transferase</keyword>
<dbReference type="InterPro" id="IPR041588">
    <property type="entry name" value="Integrase_H2C2"/>
</dbReference>
<evidence type="ECO:0000256" key="9">
    <source>
        <dbReference type="ARBA" id="ARBA00039658"/>
    </source>
</evidence>
<keyword evidence="6" id="KW-0255">Endonuclease</keyword>
<accession>A0ABR3NRB9</accession>
<keyword evidence="13" id="KW-1185">Reference proteome</keyword>
<name>A0ABR3NRB9_9TELE</name>
<dbReference type="Proteomes" id="UP001558613">
    <property type="component" value="Unassembled WGS sequence"/>
</dbReference>
<evidence type="ECO:0000256" key="2">
    <source>
        <dbReference type="ARBA" id="ARBA00012180"/>
    </source>
</evidence>